<keyword evidence="3" id="KW-1185">Reference proteome</keyword>
<keyword evidence="1" id="KW-0812">Transmembrane</keyword>
<dbReference type="Proteomes" id="UP000699462">
    <property type="component" value="Unassembled WGS sequence"/>
</dbReference>
<evidence type="ECO:0000256" key="1">
    <source>
        <dbReference type="SAM" id="Phobius"/>
    </source>
</evidence>
<dbReference type="AlphaFoldDB" id="A0A8T0DYN9"/>
<keyword evidence="1" id="KW-0472">Membrane</keyword>
<reference evidence="2 3" key="1">
    <citation type="submission" date="2019-07" db="EMBL/GenBank/DDBJ databases">
        <title>Annotation for the trematode Paragonimus westermani.</title>
        <authorList>
            <person name="Choi Y.-J."/>
        </authorList>
    </citation>
    <scope>NUCLEOTIDE SEQUENCE [LARGE SCALE GENOMIC DNA]</scope>
    <source>
        <strain evidence="2">180907_Pwestermani</strain>
    </source>
</reference>
<keyword evidence="1" id="KW-1133">Transmembrane helix</keyword>
<name>A0A8T0DYN9_9TREM</name>
<protein>
    <submittedName>
        <fullName evidence="2">Uncharacterized protein</fullName>
    </submittedName>
</protein>
<evidence type="ECO:0000313" key="2">
    <source>
        <dbReference type="EMBL" id="KAF8572282.1"/>
    </source>
</evidence>
<proteinExistence type="predicted"/>
<sequence>MTKRRWQHVSTSTTENFNMMTTFSQLLILHNAKLLAFIFAVFFLSYNAVRVSYRRIDSCQSLLDDGFLDVYKNWHSTDCMIHRYTSRQVSTDGRQTAFCLKHQPKRIYFLGDSRLWKLFQFLTRNQTGHRHLTATAGDMPVRNPTLVEVERSKLCFFLQGKFGVDALTAFKRWTLQSATADGATWSISEKKGAKGCLSTAPTHIIMSIGTYEGGSSSNIDSDLKAYETMLRKIAELQNKTKNMDTLWLQLGTFLAATVRYNRSHY</sequence>
<feature type="transmembrane region" description="Helical" evidence="1">
    <location>
        <begin position="27"/>
        <end position="46"/>
    </location>
</feature>
<dbReference type="EMBL" id="JTDF01000096">
    <property type="protein sequence ID" value="KAF8572282.1"/>
    <property type="molecule type" value="Genomic_DNA"/>
</dbReference>
<comment type="caution">
    <text evidence="2">The sequence shown here is derived from an EMBL/GenBank/DDBJ whole genome shotgun (WGS) entry which is preliminary data.</text>
</comment>
<gene>
    <name evidence="2" type="ORF">P879_00255</name>
</gene>
<accession>A0A8T0DYN9</accession>
<dbReference type="OrthoDB" id="10519659at2759"/>
<organism evidence="2 3">
    <name type="scientific">Paragonimus westermani</name>
    <dbReference type="NCBI Taxonomy" id="34504"/>
    <lineage>
        <taxon>Eukaryota</taxon>
        <taxon>Metazoa</taxon>
        <taxon>Spiralia</taxon>
        <taxon>Lophotrochozoa</taxon>
        <taxon>Platyhelminthes</taxon>
        <taxon>Trematoda</taxon>
        <taxon>Digenea</taxon>
        <taxon>Plagiorchiida</taxon>
        <taxon>Troglotremata</taxon>
        <taxon>Troglotrematidae</taxon>
        <taxon>Paragonimus</taxon>
    </lineage>
</organism>
<evidence type="ECO:0000313" key="3">
    <source>
        <dbReference type="Proteomes" id="UP000699462"/>
    </source>
</evidence>